<feature type="compositionally biased region" description="Basic and acidic residues" evidence="1">
    <location>
        <begin position="951"/>
        <end position="982"/>
    </location>
</feature>
<feature type="compositionally biased region" description="Polar residues" evidence="1">
    <location>
        <begin position="896"/>
        <end position="916"/>
    </location>
</feature>
<feature type="compositionally biased region" description="Basic and acidic residues" evidence="1">
    <location>
        <begin position="827"/>
        <end position="842"/>
    </location>
</feature>
<feature type="compositionally biased region" description="Basic and acidic residues" evidence="1">
    <location>
        <begin position="992"/>
        <end position="1014"/>
    </location>
</feature>
<feature type="region of interest" description="Disordered" evidence="1">
    <location>
        <begin position="583"/>
        <end position="603"/>
    </location>
</feature>
<dbReference type="InterPro" id="IPR038175">
    <property type="entry name" value="CBM21_dom_sf"/>
</dbReference>
<accession>A0A9N7XZX7</accession>
<evidence type="ECO:0000313" key="3">
    <source>
        <dbReference type="EMBL" id="CAB1412320.1"/>
    </source>
</evidence>
<comment type="caution">
    <text evidence="3">The sequence shown here is derived from an EMBL/GenBank/DDBJ whole genome shotgun (WGS) entry which is preliminary data.</text>
</comment>
<dbReference type="InterPro" id="IPR050782">
    <property type="entry name" value="PP1_regulatory_subunit_3"/>
</dbReference>
<feature type="region of interest" description="Disordered" evidence="1">
    <location>
        <begin position="89"/>
        <end position="133"/>
    </location>
</feature>
<reference evidence="3" key="1">
    <citation type="submission" date="2020-03" db="EMBL/GenBank/DDBJ databases">
        <authorList>
            <person name="Weist P."/>
        </authorList>
    </citation>
    <scope>NUCLEOTIDE SEQUENCE</scope>
</reference>
<feature type="compositionally biased region" description="Polar residues" evidence="1">
    <location>
        <begin position="588"/>
        <end position="601"/>
    </location>
</feature>
<dbReference type="Proteomes" id="UP001153269">
    <property type="component" value="Unassembled WGS sequence"/>
</dbReference>
<dbReference type="GO" id="GO:2001069">
    <property type="term" value="F:glycogen binding"/>
    <property type="evidence" value="ECO:0007669"/>
    <property type="project" value="TreeGrafter"/>
</dbReference>
<evidence type="ECO:0000259" key="2">
    <source>
        <dbReference type="PROSITE" id="PS51159"/>
    </source>
</evidence>
<feature type="region of interest" description="Disordered" evidence="1">
    <location>
        <begin position="761"/>
        <end position="855"/>
    </location>
</feature>
<feature type="region of interest" description="Disordered" evidence="1">
    <location>
        <begin position="686"/>
        <end position="747"/>
    </location>
</feature>
<feature type="domain" description="CBM21" evidence="2">
    <location>
        <begin position="195"/>
        <end position="305"/>
    </location>
</feature>
<dbReference type="Gene3D" id="2.60.40.2440">
    <property type="entry name" value="Carbohydrate binding type-21 domain"/>
    <property type="match status" value="1"/>
</dbReference>
<organism evidence="3 4">
    <name type="scientific">Pleuronectes platessa</name>
    <name type="common">European plaice</name>
    <dbReference type="NCBI Taxonomy" id="8262"/>
    <lineage>
        <taxon>Eukaryota</taxon>
        <taxon>Metazoa</taxon>
        <taxon>Chordata</taxon>
        <taxon>Craniata</taxon>
        <taxon>Vertebrata</taxon>
        <taxon>Euteleostomi</taxon>
        <taxon>Actinopterygii</taxon>
        <taxon>Neopterygii</taxon>
        <taxon>Teleostei</taxon>
        <taxon>Neoteleostei</taxon>
        <taxon>Acanthomorphata</taxon>
        <taxon>Carangaria</taxon>
        <taxon>Pleuronectiformes</taxon>
        <taxon>Pleuronectoidei</taxon>
        <taxon>Pleuronectidae</taxon>
        <taxon>Pleuronectes</taxon>
    </lineage>
</organism>
<sequence length="1014" mass="111256">MTGPPCSSYTCPINRSGSGSQCSAVTELHLSSHVPSALSPPQYHCSRARGTLVCATLPATQTAGRGRQLPLRPPSIMEALCVRPLKEDGVVTEEEERERCGGQEEGGREASSPTGSTTDEDTDEDSEPEPPSVVCRKVSFADAFGLNLVSVKEFDNVEATGSEVSRPPERDAAFPLEEFYMSCLFTVPSSPEELDQRLRAQMLELESIELLPGTTMLRGTIRVVNLGYSKSVYARISLDCWSSYFDLLAEYVPGSSDRETDRFAFKYSLIPPFDREGTRVDFCLRYETTAGTFWANNKEINYVLFCHQRGQAKELGPQVLEESGGYKGKRSCLKAKRRISAEEKTKESNNTATPSAGAQVPHKAQEAERQSADSTETHSLLHHEGHKALVDGVKSWPRGVRLARVQEDPSQRRQARRVYSHDSAGCQKITPPGPAPWCDHVSNRYNRQKKPNDTPPVLTYHQIPLLTLDWKSDTPQRWGAADMDDIWAGNAKQTRPKASVENIEATPSVNDLWETFLHGAVDTGDKDTSAGHVWQEFLNEPSHQDHSGVPEAEWLQTAASVSPSNHRGPKCSARSHAFREVPMGTDAPTASETTSSNSDHQPNAEACVCDNTLTRGASQRSQTNSVTHTLEECSLQGVRPVSGGSVDSSAACHMLPTWKRAGKRGEAEGAGGDERVAPLAADLVTSSGESKTADMTEMPESQNASAVDRISQRARLDEGLSSRGEGEGTETAGGIMTNRTENQASTEEKLFRPLETGACEMSPRNADEKRSEDFGLNPKSENPLMENEGDENEIRPEQSHAHKFNPNQTCEENIRPSAVLEGGFKLDGSEKDLSDKDQEGFRQLKSPAWQRGDASLVSEVHNKQLRTIRAAEELLDGKEEEKNLRKSEETEGKESLSCSGTNVERQEINPSAQITPNVEIKVLHSDTSPAETHVLNPTEVEGLRLKSSQDVMRDRREGAGRETSPEEITLKENIDAETEPRHQPATLARSRGGYEAERGRGEKADNRGDEGVDG</sequence>
<dbReference type="PROSITE" id="PS51159">
    <property type="entry name" value="CBM21"/>
    <property type="match status" value="1"/>
</dbReference>
<evidence type="ECO:0000313" key="4">
    <source>
        <dbReference type="Proteomes" id="UP001153269"/>
    </source>
</evidence>
<feature type="region of interest" description="Disordered" evidence="1">
    <location>
        <begin position="872"/>
        <end position="1014"/>
    </location>
</feature>
<dbReference type="PANTHER" id="PTHR12307:SF2">
    <property type="entry name" value="PROTEIN PHOSPHATASE 1 REGULATORY SUBUNIT 3A"/>
    <property type="match status" value="1"/>
</dbReference>
<feature type="compositionally biased region" description="Basic and acidic residues" evidence="1">
    <location>
        <begin position="97"/>
        <end position="108"/>
    </location>
</feature>
<dbReference type="EMBL" id="CADEAL010000001">
    <property type="protein sequence ID" value="CAB1412320.1"/>
    <property type="molecule type" value="Genomic_DNA"/>
</dbReference>
<evidence type="ECO:0000256" key="1">
    <source>
        <dbReference type="SAM" id="MobiDB-lite"/>
    </source>
</evidence>
<feature type="compositionally biased region" description="Basic and acidic residues" evidence="1">
    <location>
        <begin position="363"/>
        <end position="381"/>
    </location>
</feature>
<feature type="compositionally biased region" description="Acidic residues" evidence="1">
    <location>
        <begin position="118"/>
        <end position="128"/>
    </location>
</feature>
<keyword evidence="4" id="KW-1185">Reference proteome</keyword>
<feature type="region of interest" description="Disordered" evidence="1">
    <location>
        <begin position="339"/>
        <end position="381"/>
    </location>
</feature>
<dbReference type="InterPro" id="IPR005036">
    <property type="entry name" value="CBM21_dom"/>
</dbReference>
<dbReference type="GO" id="GO:0005979">
    <property type="term" value="P:regulation of glycogen biosynthetic process"/>
    <property type="evidence" value="ECO:0007669"/>
    <property type="project" value="TreeGrafter"/>
</dbReference>
<gene>
    <name evidence="3" type="ORF">PLEPLA_LOCUS11</name>
</gene>
<feature type="compositionally biased region" description="Basic and acidic residues" evidence="1">
    <location>
        <begin position="710"/>
        <end position="726"/>
    </location>
</feature>
<dbReference type="AlphaFoldDB" id="A0A9N7XZX7"/>
<dbReference type="GO" id="GO:0008157">
    <property type="term" value="F:protein phosphatase 1 binding"/>
    <property type="evidence" value="ECO:0007669"/>
    <property type="project" value="TreeGrafter"/>
</dbReference>
<dbReference type="GO" id="GO:0000164">
    <property type="term" value="C:protein phosphatase type 1 complex"/>
    <property type="evidence" value="ECO:0007669"/>
    <property type="project" value="TreeGrafter"/>
</dbReference>
<feature type="region of interest" description="Disordered" evidence="1">
    <location>
        <begin position="403"/>
        <end position="435"/>
    </location>
</feature>
<dbReference type="Pfam" id="PF03370">
    <property type="entry name" value="CBM_21"/>
    <property type="match status" value="1"/>
</dbReference>
<protein>
    <recommendedName>
        <fullName evidence="2">CBM21 domain-containing protein</fullName>
    </recommendedName>
</protein>
<dbReference type="PANTHER" id="PTHR12307">
    <property type="entry name" value="PROTEIN PHOSPHATASE 1 REGULATORY SUBUNIT"/>
    <property type="match status" value="1"/>
</dbReference>
<dbReference type="CDD" id="cd22255">
    <property type="entry name" value="PBD_PPP1R3A"/>
    <property type="match status" value="1"/>
</dbReference>
<feature type="compositionally biased region" description="Basic and acidic residues" evidence="1">
    <location>
        <begin position="872"/>
        <end position="894"/>
    </location>
</feature>
<proteinExistence type="predicted"/>
<name>A0A9N7XZX7_PLEPL</name>